<dbReference type="Proteomes" id="UP000734854">
    <property type="component" value="Unassembled WGS sequence"/>
</dbReference>
<dbReference type="EMBL" id="JACMSC010000005">
    <property type="protein sequence ID" value="KAG6521939.1"/>
    <property type="molecule type" value="Genomic_DNA"/>
</dbReference>
<evidence type="ECO:0000313" key="3">
    <source>
        <dbReference type="Proteomes" id="UP000734854"/>
    </source>
</evidence>
<reference evidence="2 3" key="1">
    <citation type="submission" date="2020-08" db="EMBL/GenBank/DDBJ databases">
        <title>Plant Genome Project.</title>
        <authorList>
            <person name="Zhang R.-G."/>
        </authorList>
    </citation>
    <scope>NUCLEOTIDE SEQUENCE [LARGE SCALE GENOMIC DNA]</scope>
    <source>
        <tissue evidence="2">Rhizome</tissue>
    </source>
</reference>
<feature type="region of interest" description="Disordered" evidence="1">
    <location>
        <begin position="145"/>
        <end position="174"/>
    </location>
</feature>
<accession>A0A8J5LMM0</accession>
<evidence type="ECO:0000256" key="1">
    <source>
        <dbReference type="SAM" id="MobiDB-lite"/>
    </source>
</evidence>
<gene>
    <name evidence="2" type="ORF">ZIOFF_019073</name>
</gene>
<evidence type="ECO:0000313" key="2">
    <source>
        <dbReference type="EMBL" id="KAG6521939.1"/>
    </source>
</evidence>
<dbReference type="AlphaFoldDB" id="A0A8J5LMM0"/>
<comment type="caution">
    <text evidence="2">The sequence shown here is derived from an EMBL/GenBank/DDBJ whole genome shotgun (WGS) entry which is preliminary data.</text>
</comment>
<proteinExistence type="predicted"/>
<sequence>MFPSRDSDIEVEKSQNSEKKSFYVRIPKSQRMILAYSFLGCCENISELGYEMDSELFLGFGVNGIKLLLELRNLIIFRTLRVLGYIWLEKIRCCSTVDKVAANNPIRSECVHAQPCKTKSRLTLGGLITLLTVCTSQQPEAEIQSWKGSVAQRENSGTEKKKSVSAPLQEIGSG</sequence>
<keyword evidence="3" id="KW-1185">Reference proteome</keyword>
<organism evidence="2 3">
    <name type="scientific">Zingiber officinale</name>
    <name type="common">Ginger</name>
    <name type="synonym">Amomum zingiber</name>
    <dbReference type="NCBI Taxonomy" id="94328"/>
    <lineage>
        <taxon>Eukaryota</taxon>
        <taxon>Viridiplantae</taxon>
        <taxon>Streptophyta</taxon>
        <taxon>Embryophyta</taxon>
        <taxon>Tracheophyta</taxon>
        <taxon>Spermatophyta</taxon>
        <taxon>Magnoliopsida</taxon>
        <taxon>Liliopsida</taxon>
        <taxon>Zingiberales</taxon>
        <taxon>Zingiberaceae</taxon>
        <taxon>Zingiber</taxon>
    </lineage>
</organism>
<protein>
    <submittedName>
        <fullName evidence="2">Uncharacterized protein</fullName>
    </submittedName>
</protein>
<name>A0A8J5LMM0_ZINOF</name>